<keyword evidence="5 7" id="KW-1133">Transmembrane helix</keyword>
<reference evidence="9 10" key="1">
    <citation type="submission" date="2015-10" db="EMBL/GenBank/DDBJ databases">
        <title>Draft genomes sequences of Candida glabrata isolates 1A, 1B, 2A, 2B, 3A and 3B.</title>
        <authorList>
            <person name="Haavelsrud O.E."/>
            <person name="Gaustad P."/>
        </authorList>
    </citation>
    <scope>NUCLEOTIDE SEQUENCE [LARGE SCALE GENOMIC DNA]</scope>
    <source>
        <strain evidence="9">910700640</strain>
    </source>
</reference>
<feature type="transmembrane region" description="Helical" evidence="7">
    <location>
        <begin position="300"/>
        <end position="318"/>
    </location>
</feature>
<feature type="transmembrane region" description="Helical" evidence="7">
    <location>
        <begin position="370"/>
        <end position="394"/>
    </location>
</feature>
<evidence type="ECO:0000256" key="6">
    <source>
        <dbReference type="ARBA" id="ARBA00023136"/>
    </source>
</evidence>
<evidence type="ECO:0000259" key="8">
    <source>
        <dbReference type="Pfam" id="PF01490"/>
    </source>
</evidence>
<feature type="transmembrane region" description="Helical" evidence="7">
    <location>
        <begin position="182"/>
        <end position="202"/>
    </location>
</feature>
<evidence type="ECO:0000313" key="10">
    <source>
        <dbReference type="Proteomes" id="UP000054886"/>
    </source>
</evidence>
<dbReference type="VEuPathDB" id="FungiDB:CAGL0B04455g"/>
<dbReference type="VEuPathDB" id="FungiDB:B1J91_B04455g"/>
<feature type="transmembrane region" description="Helical" evidence="7">
    <location>
        <begin position="156"/>
        <end position="176"/>
    </location>
</feature>
<name>A0A0W0CAD5_CANGB</name>
<accession>A0A0W0CAD5</accession>
<protein>
    <submittedName>
        <fullName evidence="9">Vacuolar amino acid transporter 4</fullName>
    </submittedName>
</protein>
<proteinExistence type="inferred from homology"/>
<evidence type="ECO:0000256" key="1">
    <source>
        <dbReference type="ARBA" id="ARBA00004128"/>
    </source>
</evidence>
<feature type="transmembrane region" description="Helical" evidence="7">
    <location>
        <begin position="338"/>
        <end position="358"/>
    </location>
</feature>
<dbReference type="GO" id="GO:0005774">
    <property type="term" value="C:vacuolar membrane"/>
    <property type="evidence" value="ECO:0007669"/>
    <property type="project" value="UniProtKB-SubCell"/>
</dbReference>
<dbReference type="InterPro" id="IPR013057">
    <property type="entry name" value="AA_transpt_TM"/>
</dbReference>
<dbReference type="VEuPathDB" id="FungiDB:GVI51_B04389"/>
<feature type="transmembrane region" description="Helical" evidence="7">
    <location>
        <begin position="228"/>
        <end position="248"/>
    </location>
</feature>
<dbReference type="PANTHER" id="PTHR22950:SF666">
    <property type="entry name" value="VACUOLAR AMINO ACID TRANSPORTER 4"/>
    <property type="match status" value="1"/>
</dbReference>
<dbReference type="VEuPathDB" id="FungiDB:GWK60_B04323"/>
<evidence type="ECO:0000256" key="4">
    <source>
        <dbReference type="ARBA" id="ARBA00022692"/>
    </source>
</evidence>
<gene>
    <name evidence="9" type="ORF">AO440_000352</name>
</gene>
<keyword evidence="3" id="KW-0926">Vacuole</keyword>
<feature type="transmembrane region" description="Helical" evidence="7">
    <location>
        <begin position="518"/>
        <end position="536"/>
    </location>
</feature>
<dbReference type="EMBL" id="LLZZ01000119">
    <property type="protein sequence ID" value="KTB03514.1"/>
    <property type="molecule type" value="Genomic_DNA"/>
</dbReference>
<evidence type="ECO:0000256" key="7">
    <source>
        <dbReference type="SAM" id="Phobius"/>
    </source>
</evidence>
<evidence type="ECO:0000256" key="2">
    <source>
        <dbReference type="ARBA" id="ARBA00008066"/>
    </source>
</evidence>
<feature type="transmembrane region" description="Helical" evidence="7">
    <location>
        <begin position="542"/>
        <end position="562"/>
    </location>
</feature>
<organism evidence="9 10">
    <name type="scientific">Candida glabrata</name>
    <name type="common">Yeast</name>
    <name type="synonym">Torulopsis glabrata</name>
    <dbReference type="NCBI Taxonomy" id="5478"/>
    <lineage>
        <taxon>Eukaryota</taxon>
        <taxon>Fungi</taxon>
        <taxon>Dikarya</taxon>
        <taxon>Ascomycota</taxon>
        <taxon>Saccharomycotina</taxon>
        <taxon>Saccharomycetes</taxon>
        <taxon>Saccharomycetales</taxon>
        <taxon>Saccharomycetaceae</taxon>
        <taxon>Nakaseomyces</taxon>
    </lineage>
</organism>
<keyword evidence="6 7" id="KW-0472">Membrane</keyword>
<keyword evidence="4 7" id="KW-0812">Transmembrane</keyword>
<sequence length="605" mass="67264">MASNKPILITITKNNARVFVGTWIEGSNGAHSSSDSPRLKHFGIKKKFKKIIVSSQVVWNCIVRHSKWPHVGNLPNNKWYKDMVTNAHTMEKMALNKSQLLSFNQDYLHLYSHFAGISASPRTTSRCSSIIKYDDNDACSIGEDVIVKGGISNFKAYILLLKSFVGTGVLLLPNAFKNGGMLFSIILFIFIGIYSFWCYYILSVVKVSTKLSCFGEIGKRIYGTPMKVVILFSLILTQLGFASTGIIFVANNMKPSLEALFHWKDIKYFYLIFCQLILYIPLGLITDIKKFSITTMVSNVLMLSGLSIVFISCCSTLSIQPSEHFVENINYKFNPRNWSLFVGTAIFAFEGIGLIIPVQDSMRHPESFPLVLALVITSSAVIFLAIAIIGYMAFGNGVEVIILQSLSSGNILINLLQLLYSFAIMIATPLQNLPVVTILEDLLFAKIDIDNNNNETLDDCSIEEVSKSNNLMPLTEKKDITTQKEISSTDISEGALLPVLDCFRIVKDVLTNSQVPKVCLRLGITNLVVFLAYFGSGHLEKFVAVIGSLFCIPLVYMIPPALHLKDYSIKKDSGKILKPNIYLDVGLIMIGAISMVYTTYLSIIL</sequence>
<dbReference type="PANTHER" id="PTHR22950">
    <property type="entry name" value="AMINO ACID TRANSPORTER"/>
    <property type="match status" value="1"/>
</dbReference>
<feature type="domain" description="Amino acid transporter transmembrane" evidence="8">
    <location>
        <begin position="150"/>
        <end position="603"/>
    </location>
</feature>
<dbReference type="Pfam" id="PF01490">
    <property type="entry name" value="Aa_trans"/>
    <property type="match status" value="1"/>
</dbReference>
<feature type="transmembrane region" description="Helical" evidence="7">
    <location>
        <begin position="582"/>
        <end position="603"/>
    </location>
</feature>
<comment type="similarity">
    <text evidence="2">Belongs to the amino acid/polyamine transporter 2 family.</text>
</comment>
<dbReference type="Proteomes" id="UP000054886">
    <property type="component" value="Unassembled WGS sequence"/>
</dbReference>
<dbReference type="AlphaFoldDB" id="A0A0W0CAD5"/>
<evidence type="ECO:0000256" key="3">
    <source>
        <dbReference type="ARBA" id="ARBA00022554"/>
    </source>
</evidence>
<evidence type="ECO:0000256" key="5">
    <source>
        <dbReference type="ARBA" id="ARBA00022989"/>
    </source>
</evidence>
<dbReference type="GO" id="GO:0005302">
    <property type="term" value="F:L-tyrosine transmembrane transporter activity"/>
    <property type="evidence" value="ECO:0007669"/>
    <property type="project" value="TreeGrafter"/>
</dbReference>
<feature type="transmembrane region" description="Helical" evidence="7">
    <location>
        <begin position="400"/>
        <end position="423"/>
    </location>
</feature>
<comment type="caution">
    <text evidence="9">The sequence shown here is derived from an EMBL/GenBank/DDBJ whole genome shotgun (WGS) entry which is preliminary data.</text>
</comment>
<comment type="subcellular location">
    <subcellularLocation>
        <location evidence="1">Vacuole membrane</location>
        <topology evidence="1">Multi-pass membrane protein</topology>
    </subcellularLocation>
</comment>
<evidence type="ECO:0000313" key="9">
    <source>
        <dbReference type="EMBL" id="KTB03514.1"/>
    </source>
</evidence>
<feature type="transmembrane region" description="Helical" evidence="7">
    <location>
        <begin position="268"/>
        <end position="288"/>
    </location>
</feature>